<accession>A0AA86NBY9</accession>
<feature type="compositionally biased region" description="Polar residues" evidence="4">
    <location>
        <begin position="20"/>
        <end position="33"/>
    </location>
</feature>
<dbReference type="NCBIfam" id="TIGR01557">
    <property type="entry name" value="myb_SHAQKYF"/>
    <property type="match status" value="1"/>
</dbReference>
<dbReference type="Gene3D" id="1.10.10.60">
    <property type="entry name" value="Homeodomain-like"/>
    <property type="match status" value="1"/>
</dbReference>
<dbReference type="EMBL" id="CAXDID020000549">
    <property type="protein sequence ID" value="CAL6101897.1"/>
    <property type="molecule type" value="Genomic_DNA"/>
</dbReference>
<dbReference type="CDD" id="cd00167">
    <property type="entry name" value="SANT"/>
    <property type="match status" value="1"/>
</dbReference>
<keyword evidence="8" id="KW-1185">Reference proteome</keyword>
<evidence type="ECO:0000256" key="2">
    <source>
        <dbReference type="ARBA" id="ARBA00023163"/>
    </source>
</evidence>
<dbReference type="GO" id="GO:0003677">
    <property type="term" value="F:DNA binding"/>
    <property type="evidence" value="ECO:0007669"/>
    <property type="project" value="UniProtKB-KW"/>
</dbReference>
<dbReference type="SMART" id="SM00717">
    <property type="entry name" value="SANT"/>
    <property type="match status" value="1"/>
</dbReference>
<keyword evidence="1" id="KW-0805">Transcription regulation</keyword>
<dbReference type="EMBL" id="CATOUU010000103">
    <property type="protein sequence ID" value="CAI9916413.1"/>
    <property type="molecule type" value="Genomic_DNA"/>
</dbReference>
<evidence type="ECO:0000256" key="3">
    <source>
        <dbReference type="ARBA" id="ARBA00023242"/>
    </source>
</evidence>
<dbReference type="Pfam" id="PF00249">
    <property type="entry name" value="Myb_DNA-binding"/>
    <property type="match status" value="1"/>
</dbReference>
<evidence type="ECO:0000313" key="6">
    <source>
        <dbReference type="EMBL" id="CAI9916413.1"/>
    </source>
</evidence>
<evidence type="ECO:0000259" key="5">
    <source>
        <dbReference type="PROSITE" id="PS51293"/>
    </source>
</evidence>
<gene>
    <name evidence="6" type="ORF">HINF_LOCUS4058</name>
    <name evidence="7" type="ORF">HINF_LOCUS71410</name>
</gene>
<name>A0AA86NBY9_9EUKA</name>
<proteinExistence type="predicted"/>
<evidence type="ECO:0000256" key="1">
    <source>
        <dbReference type="ARBA" id="ARBA00023015"/>
    </source>
</evidence>
<comment type="caution">
    <text evidence="6">The sequence shown here is derived from an EMBL/GenBank/DDBJ whole genome shotgun (WGS) entry which is preliminary data.</text>
</comment>
<reference evidence="7 8" key="2">
    <citation type="submission" date="2024-07" db="EMBL/GenBank/DDBJ databases">
        <authorList>
            <person name="Akdeniz Z."/>
        </authorList>
    </citation>
    <scope>NUCLEOTIDE SEQUENCE [LARGE SCALE GENOMIC DNA]</scope>
</reference>
<organism evidence="6">
    <name type="scientific">Hexamita inflata</name>
    <dbReference type="NCBI Taxonomy" id="28002"/>
    <lineage>
        <taxon>Eukaryota</taxon>
        <taxon>Metamonada</taxon>
        <taxon>Diplomonadida</taxon>
        <taxon>Hexamitidae</taxon>
        <taxon>Hexamitinae</taxon>
        <taxon>Hexamita</taxon>
    </lineage>
</organism>
<dbReference type="InterPro" id="IPR017884">
    <property type="entry name" value="SANT_dom"/>
</dbReference>
<evidence type="ECO:0000256" key="4">
    <source>
        <dbReference type="SAM" id="MobiDB-lite"/>
    </source>
</evidence>
<dbReference type="AlphaFoldDB" id="A0AA86NBY9"/>
<feature type="region of interest" description="Disordered" evidence="4">
    <location>
        <begin position="20"/>
        <end position="39"/>
    </location>
</feature>
<dbReference type="SUPFAM" id="SSF46689">
    <property type="entry name" value="Homeodomain-like"/>
    <property type="match status" value="1"/>
</dbReference>
<dbReference type="Proteomes" id="UP001642409">
    <property type="component" value="Unassembled WGS sequence"/>
</dbReference>
<evidence type="ECO:0000313" key="8">
    <source>
        <dbReference type="Proteomes" id="UP001642409"/>
    </source>
</evidence>
<dbReference type="InterPro" id="IPR001005">
    <property type="entry name" value="SANT/Myb"/>
</dbReference>
<sequence>MNLPNDSLISQLQQILNKSSPNLTQTLKAPNKQSKSDPRIRWSPVEHELFLNAIEKFGRRKHSEIAEFIQVRSCAQVVSHSQKMYEMMDKISDSVIQNTDYCKKFMRPVEYEYVEVSKIVYERLNTKVEQISNIQFTQQGRMRVAEGVLLVPQDSVQINAKQIYQFYCCLISYVKRRKIVLEYITEKLGVEEWIVHLVMQKNLK</sequence>
<feature type="domain" description="SANT" evidence="5">
    <location>
        <begin position="41"/>
        <end position="89"/>
    </location>
</feature>
<dbReference type="InterPro" id="IPR009057">
    <property type="entry name" value="Homeodomain-like_sf"/>
</dbReference>
<dbReference type="InterPro" id="IPR006447">
    <property type="entry name" value="Myb_dom_plants"/>
</dbReference>
<evidence type="ECO:0000313" key="7">
    <source>
        <dbReference type="EMBL" id="CAL6101897.1"/>
    </source>
</evidence>
<reference evidence="6" key="1">
    <citation type="submission" date="2023-06" db="EMBL/GenBank/DDBJ databases">
        <authorList>
            <person name="Kurt Z."/>
        </authorList>
    </citation>
    <scope>NUCLEOTIDE SEQUENCE</scope>
</reference>
<keyword evidence="6" id="KW-0238">DNA-binding</keyword>
<dbReference type="PROSITE" id="PS51293">
    <property type="entry name" value="SANT"/>
    <property type="match status" value="1"/>
</dbReference>
<keyword evidence="3" id="KW-0539">Nucleus</keyword>
<keyword evidence="2" id="KW-0804">Transcription</keyword>
<protein>
    <submittedName>
        <fullName evidence="6">Myb-like DNA-binding domain-containing protein</fullName>
    </submittedName>
    <submittedName>
        <fullName evidence="7">Myb-like_DNA-binding domain-containing protein</fullName>
    </submittedName>
</protein>